<feature type="signal peptide" evidence="1">
    <location>
        <begin position="1"/>
        <end position="18"/>
    </location>
</feature>
<name>A0A8D8BLY8_CULPI</name>
<evidence type="ECO:0000256" key="1">
    <source>
        <dbReference type="SAM" id="SignalP"/>
    </source>
</evidence>
<dbReference type="EMBL" id="HBUE01080926">
    <property type="protein sequence ID" value="CAG6477440.1"/>
    <property type="molecule type" value="Transcribed_RNA"/>
</dbReference>
<dbReference type="AlphaFoldDB" id="A0A8D8BLY8"/>
<evidence type="ECO:0000313" key="2">
    <source>
        <dbReference type="EMBL" id="CAG6477440.1"/>
    </source>
</evidence>
<dbReference type="InterPro" id="IPR027413">
    <property type="entry name" value="GROEL-like_equatorial_sf"/>
</dbReference>
<keyword evidence="1" id="KW-0732">Signal</keyword>
<feature type="chain" id="PRO_5033953886" evidence="1">
    <location>
        <begin position="19"/>
        <end position="110"/>
    </location>
</feature>
<organism evidence="2">
    <name type="scientific">Culex pipiens</name>
    <name type="common">House mosquito</name>
    <dbReference type="NCBI Taxonomy" id="7175"/>
    <lineage>
        <taxon>Eukaryota</taxon>
        <taxon>Metazoa</taxon>
        <taxon>Ecdysozoa</taxon>
        <taxon>Arthropoda</taxon>
        <taxon>Hexapoda</taxon>
        <taxon>Insecta</taxon>
        <taxon>Pterygota</taxon>
        <taxon>Neoptera</taxon>
        <taxon>Endopterygota</taxon>
        <taxon>Diptera</taxon>
        <taxon>Nematocera</taxon>
        <taxon>Culicoidea</taxon>
        <taxon>Culicidae</taxon>
        <taxon>Culicinae</taxon>
        <taxon>Culicini</taxon>
        <taxon>Culex</taxon>
        <taxon>Culex</taxon>
    </lineage>
</organism>
<accession>A0A8D8BLY8</accession>
<proteinExistence type="predicted"/>
<dbReference type="EMBL" id="HBUE01185490">
    <property type="protein sequence ID" value="CAG6522406.1"/>
    <property type="molecule type" value="Transcribed_RNA"/>
</dbReference>
<sequence>MALHHAAFIKGYLSPAFALLVTFPPANRRNVCREGEGRICPDSCGGHRDRRSGQDVLGSKGMDKILVAHGRSARQVEVTNDGAKILKVIGVDQGCPTFCPSGPDLIFVKQ</sequence>
<dbReference type="Gene3D" id="1.10.560.10">
    <property type="entry name" value="GroEL-like equatorial domain"/>
    <property type="match status" value="1"/>
</dbReference>
<reference evidence="2" key="1">
    <citation type="submission" date="2021-05" db="EMBL/GenBank/DDBJ databases">
        <authorList>
            <person name="Alioto T."/>
            <person name="Alioto T."/>
            <person name="Gomez Garrido J."/>
        </authorList>
    </citation>
    <scope>NUCLEOTIDE SEQUENCE</scope>
</reference>
<protein>
    <submittedName>
        <fullName evidence="2">(northern house mosquito) hypothetical protein</fullName>
    </submittedName>
</protein>
<dbReference type="EMBL" id="HBUE01291183">
    <property type="protein sequence ID" value="CAG6574023.1"/>
    <property type="molecule type" value="Transcribed_RNA"/>
</dbReference>
<dbReference type="SUPFAM" id="SSF48592">
    <property type="entry name" value="GroEL equatorial domain-like"/>
    <property type="match status" value="1"/>
</dbReference>